<dbReference type="InterPro" id="IPR047140">
    <property type="entry name" value="LabA"/>
</dbReference>
<evidence type="ECO:0000313" key="2">
    <source>
        <dbReference type="EMBL" id="SHF84509.1"/>
    </source>
</evidence>
<protein>
    <submittedName>
        <fullName evidence="2">Uncharacterized conserved protein, LabA/DUF88 family</fullName>
    </submittedName>
</protein>
<dbReference type="Proteomes" id="UP000184159">
    <property type="component" value="Unassembled WGS sequence"/>
</dbReference>
<reference evidence="3" key="1">
    <citation type="submission" date="2016-11" db="EMBL/GenBank/DDBJ databases">
        <authorList>
            <person name="Varghese N."/>
            <person name="Submissions S."/>
        </authorList>
    </citation>
    <scope>NUCLEOTIDE SEQUENCE [LARGE SCALE GENOMIC DNA]</scope>
    <source>
        <strain evidence="3">DSM 21264</strain>
    </source>
</reference>
<gene>
    <name evidence="2" type="ORF">SAMN02745781_03319</name>
</gene>
<dbReference type="EMBL" id="FQUH01000018">
    <property type="protein sequence ID" value="SHF84509.1"/>
    <property type="molecule type" value="Genomic_DNA"/>
</dbReference>
<dbReference type="PANTHER" id="PTHR35458:SF8">
    <property type="entry name" value="SLR0650 PROTEIN"/>
    <property type="match status" value="1"/>
</dbReference>
<sequence length="209" mass="23637">MPLSYPKQMTLMKCLGLVVIRMAFNDFLWVGAAFHITLLLQKHDQQSKASQMKKVLLLVDVQNVYYTTRQAYQRHLNYNKLWAKSTENRQVVKAIAYAIDRGDPKQQEFQNILRAIGFEVKLKPFIQRADGSAKGDWDVGITIDAMEYAADVDIVVLVSGDGDFDVLVKKLSGDKEKWVEVYGVPELTSVTLMQAASQYFPIDAALLMA</sequence>
<dbReference type="CDD" id="cd10911">
    <property type="entry name" value="PIN_LabA"/>
    <property type="match status" value="1"/>
</dbReference>
<dbReference type="PANTHER" id="PTHR35458">
    <property type="entry name" value="SLR0755 PROTEIN"/>
    <property type="match status" value="1"/>
</dbReference>
<proteinExistence type="predicted"/>
<dbReference type="InterPro" id="IPR021139">
    <property type="entry name" value="NYN"/>
</dbReference>
<evidence type="ECO:0000313" key="3">
    <source>
        <dbReference type="Proteomes" id="UP000184159"/>
    </source>
</evidence>
<keyword evidence="3" id="KW-1185">Reference proteome</keyword>
<evidence type="ECO:0000259" key="1">
    <source>
        <dbReference type="Pfam" id="PF01936"/>
    </source>
</evidence>
<accession>A0A1M5EZ65</accession>
<organism evidence="2 3">
    <name type="scientific">Vibrio gazogenes DSM 21264 = NBRC 103151</name>
    <dbReference type="NCBI Taxonomy" id="1123492"/>
    <lineage>
        <taxon>Bacteria</taxon>
        <taxon>Pseudomonadati</taxon>
        <taxon>Pseudomonadota</taxon>
        <taxon>Gammaproteobacteria</taxon>
        <taxon>Vibrionales</taxon>
        <taxon>Vibrionaceae</taxon>
        <taxon>Vibrio</taxon>
    </lineage>
</organism>
<name>A0A1M5EZ65_VIBGA</name>
<dbReference type="GO" id="GO:0004540">
    <property type="term" value="F:RNA nuclease activity"/>
    <property type="evidence" value="ECO:0007669"/>
    <property type="project" value="InterPro"/>
</dbReference>
<feature type="domain" description="NYN" evidence="1">
    <location>
        <begin position="54"/>
        <end position="202"/>
    </location>
</feature>
<dbReference type="Pfam" id="PF01936">
    <property type="entry name" value="NYN"/>
    <property type="match status" value="1"/>
</dbReference>
<dbReference type="AlphaFoldDB" id="A0A1M5EZ65"/>
<dbReference type="Gene3D" id="3.40.50.1010">
    <property type="entry name" value="5'-nuclease"/>
    <property type="match status" value="1"/>
</dbReference>